<organism evidence="1 2">
    <name type="scientific">Smallanthus sonchifolius</name>
    <dbReference type="NCBI Taxonomy" id="185202"/>
    <lineage>
        <taxon>Eukaryota</taxon>
        <taxon>Viridiplantae</taxon>
        <taxon>Streptophyta</taxon>
        <taxon>Embryophyta</taxon>
        <taxon>Tracheophyta</taxon>
        <taxon>Spermatophyta</taxon>
        <taxon>Magnoliopsida</taxon>
        <taxon>eudicotyledons</taxon>
        <taxon>Gunneridae</taxon>
        <taxon>Pentapetalae</taxon>
        <taxon>asterids</taxon>
        <taxon>campanulids</taxon>
        <taxon>Asterales</taxon>
        <taxon>Asteraceae</taxon>
        <taxon>Asteroideae</taxon>
        <taxon>Heliantheae alliance</taxon>
        <taxon>Millerieae</taxon>
        <taxon>Smallanthus</taxon>
    </lineage>
</organism>
<accession>A0ACB8YRW7</accession>
<protein>
    <submittedName>
        <fullName evidence="1">Uncharacterized protein</fullName>
    </submittedName>
</protein>
<proteinExistence type="predicted"/>
<evidence type="ECO:0000313" key="1">
    <source>
        <dbReference type="EMBL" id="KAI3688099.1"/>
    </source>
</evidence>
<sequence>MLKSCTRPPLRWRRSLRRLPSVYAGPYVDTREELVVHKSGVNPAVRRGGGGGHGGGHGGVGLRGSGGVDPGVVIPVYMRSHRAPRTHYGHNNGEHNLPHLVSTILALIILLINCC</sequence>
<reference evidence="2" key="1">
    <citation type="journal article" date="2022" name="Mol. Ecol. Resour.">
        <title>The genomes of chicory, endive, great burdock and yacon provide insights into Asteraceae palaeo-polyploidization history and plant inulin production.</title>
        <authorList>
            <person name="Fan W."/>
            <person name="Wang S."/>
            <person name="Wang H."/>
            <person name="Wang A."/>
            <person name="Jiang F."/>
            <person name="Liu H."/>
            <person name="Zhao H."/>
            <person name="Xu D."/>
            <person name="Zhang Y."/>
        </authorList>
    </citation>
    <scope>NUCLEOTIDE SEQUENCE [LARGE SCALE GENOMIC DNA]</scope>
    <source>
        <strain evidence="2">cv. Yunnan</strain>
    </source>
</reference>
<reference evidence="1 2" key="2">
    <citation type="journal article" date="2022" name="Mol. Ecol. Resour.">
        <title>The genomes of chicory, endive, great burdock and yacon provide insights into Asteraceae paleo-polyploidization history and plant inulin production.</title>
        <authorList>
            <person name="Fan W."/>
            <person name="Wang S."/>
            <person name="Wang H."/>
            <person name="Wang A."/>
            <person name="Jiang F."/>
            <person name="Liu H."/>
            <person name="Zhao H."/>
            <person name="Xu D."/>
            <person name="Zhang Y."/>
        </authorList>
    </citation>
    <scope>NUCLEOTIDE SEQUENCE [LARGE SCALE GENOMIC DNA]</scope>
    <source>
        <strain evidence="2">cv. Yunnan</strain>
        <tissue evidence="1">Leaves</tissue>
    </source>
</reference>
<dbReference type="Proteomes" id="UP001056120">
    <property type="component" value="Linkage Group LG27"/>
</dbReference>
<name>A0ACB8YRW7_9ASTR</name>
<keyword evidence="2" id="KW-1185">Reference proteome</keyword>
<gene>
    <name evidence="1" type="ORF">L1987_81807</name>
</gene>
<comment type="caution">
    <text evidence="1">The sequence shown here is derived from an EMBL/GenBank/DDBJ whole genome shotgun (WGS) entry which is preliminary data.</text>
</comment>
<dbReference type="EMBL" id="CM042044">
    <property type="protein sequence ID" value="KAI3688099.1"/>
    <property type="molecule type" value="Genomic_DNA"/>
</dbReference>
<evidence type="ECO:0000313" key="2">
    <source>
        <dbReference type="Proteomes" id="UP001056120"/>
    </source>
</evidence>